<dbReference type="PANTHER" id="PTHR30027:SF3">
    <property type="entry name" value="16S RRNA (URACIL(1498)-N(3))-METHYLTRANSFERASE"/>
    <property type="match status" value="1"/>
</dbReference>
<keyword evidence="7 12" id="KW-0489">Methyltransferase</keyword>
<sequence length="240" mass="25913">MPRFHFPHPLAPGDSIALPEPVAHHLHVLRMKAGDGITLFNGQGGEYAAVLTAVERKRAQAEVKVFSPREAEPAHCLTLAQALPEGSKMDWIIEKAVELGVTAIQPLHARRCVVRLSAERAARKIEHWAAVAVAACEQSGRNRVPAVTEPADFESWVARHDMHARLLLTPRAEMSLADWARHQPAQALTLMIGPEGGFSPEEEALALAGGAIGVHMGSRILRTETAGLAAAAMLNALWPE</sequence>
<evidence type="ECO:0000256" key="12">
    <source>
        <dbReference type="PIRNR" id="PIRNR015601"/>
    </source>
</evidence>
<evidence type="ECO:0000256" key="9">
    <source>
        <dbReference type="ARBA" id="ARBA00022691"/>
    </source>
</evidence>
<dbReference type="AlphaFoldDB" id="A0A239GKD0"/>
<dbReference type="OrthoDB" id="9815641at2"/>
<dbReference type="GO" id="GO:0070042">
    <property type="term" value="F:rRNA (uridine-N3-)-methyltransferase activity"/>
    <property type="evidence" value="ECO:0007669"/>
    <property type="project" value="TreeGrafter"/>
</dbReference>
<keyword evidence="5 12" id="KW-0963">Cytoplasm</keyword>
<dbReference type="SUPFAM" id="SSF88697">
    <property type="entry name" value="PUA domain-like"/>
    <property type="match status" value="1"/>
</dbReference>
<dbReference type="PIRSF" id="PIRSF015601">
    <property type="entry name" value="MTase_slr0722"/>
    <property type="match status" value="1"/>
</dbReference>
<evidence type="ECO:0000256" key="11">
    <source>
        <dbReference type="ARBA" id="ARBA00047944"/>
    </source>
</evidence>
<dbReference type="InterPro" id="IPR029026">
    <property type="entry name" value="tRNA_m1G_MTases_N"/>
</dbReference>
<evidence type="ECO:0000256" key="10">
    <source>
        <dbReference type="ARBA" id="ARBA00025699"/>
    </source>
</evidence>
<dbReference type="InterPro" id="IPR015947">
    <property type="entry name" value="PUA-like_sf"/>
</dbReference>
<evidence type="ECO:0000256" key="2">
    <source>
        <dbReference type="ARBA" id="ARBA00005528"/>
    </source>
</evidence>
<evidence type="ECO:0000256" key="8">
    <source>
        <dbReference type="ARBA" id="ARBA00022679"/>
    </source>
</evidence>
<dbReference type="EC" id="2.1.1.193" evidence="3 12"/>
<keyword evidence="8 12" id="KW-0808">Transferase</keyword>
<keyword evidence="9 12" id="KW-0949">S-adenosyl-L-methionine</keyword>
<evidence type="ECO:0000259" key="14">
    <source>
        <dbReference type="Pfam" id="PF20260"/>
    </source>
</evidence>
<dbReference type="PANTHER" id="PTHR30027">
    <property type="entry name" value="RIBOSOMAL RNA SMALL SUBUNIT METHYLTRANSFERASE E"/>
    <property type="match status" value="1"/>
</dbReference>
<dbReference type="Gene3D" id="3.40.1280.10">
    <property type="match status" value="1"/>
</dbReference>
<dbReference type="RefSeq" id="WP_089399232.1">
    <property type="nucleotide sequence ID" value="NZ_FZOT01000005.1"/>
</dbReference>
<keyword evidence="16" id="KW-1185">Reference proteome</keyword>
<proteinExistence type="inferred from homology"/>
<evidence type="ECO:0000256" key="5">
    <source>
        <dbReference type="ARBA" id="ARBA00022490"/>
    </source>
</evidence>
<evidence type="ECO:0000256" key="1">
    <source>
        <dbReference type="ARBA" id="ARBA00004496"/>
    </source>
</evidence>
<protein>
    <recommendedName>
        <fullName evidence="4 12">Ribosomal RNA small subunit methyltransferase E</fullName>
        <ecNumber evidence="3 12">2.1.1.193</ecNumber>
    </recommendedName>
</protein>
<comment type="subcellular location">
    <subcellularLocation>
        <location evidence="1 12">Cytoplasm</location>
    </subcellularLocation>
</comment>
<dbReference type="InterPro" id="IPR046887">
    <property type="entry name" value="RsmE_PUA-like"/>
</dbReference>
<feature type="domain" description="Ribosomal RNA small subunit methyltransferase E PUA-like" evidence="14">
    <location>
        <begin position="18"/>
        <end position="63"/>
    </location>
</feature>
<comment type="catalytic activity">
    <reaction evidence="11 12">
        <text>uridine(1498) in 16S rRNA + S-adenosyl-L-methionine = N(3)-methyluridine(1498) in 16S rRNA + S-adenosyl-L-homocysteine + H(+)</text>
        <dbReference type="Rhea" id="RHEA:42920"/>
        <dbReference type="Rhea" id="RHEA-COMP:10283"/>
        <dbReference type="Rhea" id="RHEA-COMP:10284"/>
        <dbReference type="ChEBI" id="CHEBI:15378"/>
        <dbReference type="ChEBI" id="CHEBI:57856"/>
        <dbReference type="ChEBI" id="CHEBI:59789"/>
        <dbReference type="ChEBI" id="CHEBI:65315"/>
        <dbReference type="ChEBI" id="CHEBI:74502"/>
        <dbReference type="EC" id="2.1.1.193"/>
    </reaction>
</comment>
<feature type="domain" description="Ribosomal RNA small subunit methyltransferase E methyltransferase" evidence="13">
    <location>
        <begin position="76"/>
        <end position="234"/>
    </location>
</feature>
<reference evidence="15 16" key="1">
    <citation type="submission" date="2017-06" db="EMBL/GenBank/DDBJ databases">
        <authorList>
            <person name="Kim H.J."/>
            <person name="Triplett B.A."/>
        </authorList>
    </citation>
    <scope>NUCLEOTIDE SEQUENCE [LARGE SCALE GENOMIC DNA]</scope>
    <source>
        <strain evidence="15 16">U15</strain>
    </source>
</reference>
<evidence type="ECO:0000256" key="4">
    <source>
        <dbReference type="ARBA" id="ARBA00013673"/>
    </source>
</evidence>
<dbReference type="GO" id="GO:0005737">
    <property type="term" value="C:cytoplasm"/>
    <property type="evidence" value="ECO:0007669"/>
    <property type="project" value="UniProtKB-SubCell"/>
</dbReference>
<dbReference type="EMBL" id="FZOT01000005">
    <property type="protein sequence ID" value="SNS69619.1"/>
    <property type="molecule type" value="Genomic_DNA"/>
</dbReference>
<accession>A0A239GKD0</accession>
<dbReference type="NCBIfam" id="TIGR00046">
    <property type="entry name" value="RsmE family RNA methyltransferase"/>
    <property type="match status" value="1"/>
</dbReference>
<evidence type="ECO:0000256" key="3">
    <source>
        <dbReference type="ARBA" id="ARBA00012328"/>
    </source>
</evidence>
<dbReference type="InterPro" id="IPR046886">
    <property type="entry name" value="RsmE_MTase_dom"/>
</dbReference>
<dbReference type="Gene3D" id="2.40.240.20">
    <property type="entry name" value="Hypothetical PUA domain-like, domain 1"/>
    <property type="match status" value="1"/>
</dbReference>
<dbReference type="Pfam" id="PF20260">
    <property type="entry name" value="PUA_4"/>
    <property type="match status" value="1"/>
</dbReference>
<organism evidence="15 16">
    <name type="scientific">Noviherbaspirillum humi</name>
    <dbReference type="NCBI Taxonomy" id="1688639"/>
    <lineage>
        <taxon>Bacteria</taxon>
        <taxon>Pseudomonadati</taxon>
        <taxon>Pseudomonadota</taxon>
        <taxon>Betaproteobacteria</taxon>
        <taxon>Burkholderiales</taxon>
        <taxon>Oxalobacteraceae</taxon>
        <taxon>Noviherbaspirillum</taxon>
    </lineage>
</organism>
<evidence type="ECO:0000256" key="6">
    <source>
        <dbReference type="ARBA" id="ARBA00022552"/>
    </source>
</evidence>
<dbReference type="GO" id="GO:0070475">
    <property type="term" value="P:rRNA base methylation"/>
    <property type="evidence" value="ECO:0007669"/>
    <property type="project" value="TreeGrafter"/>
</dbReference>
<dbReference type="SUPFAM" id="SSF75217">
    <property type="entry name" value="alpha/beta knot"/>
    <property type="match status" value="1"/>
</dbReference>
<dbReference type="Proteomes" id="UP000198284">
    <property type="component" value="Unassembled WGS sequence"/>
</dbReference>
<evidence type="ECO:0000256" key="7">
    <source>
        <dbReference type="ARBA" id="ARBA00022603"/>
    </source>
</evidence>
<keyword evidence="6 12" id="KW-0698">rRNA processing</keyword>
<dbReference type="InterPro" id="IPR006700">
    <property type="entry name" value="RsmE"/>
</dbReference>
<dbReference type="CDD" id="cd18084">
    <property type="entry name" value="RsmE-like"/>
    <property type="match status" value="1"/>
</dbReference>
<name>A0A239GKD0_9BURK</name>
<comment type="function">
    <text evidence="10 12">Specifically methylates the N3 position of the uracil ring of uridine 1498 (m3U1498) in 16S rRNA. Acts on the fully assembled 30S ribosomal subunit.</text>
</comment>
<evidence type="ECO:0000259" key="13">
    <source>
        <dbReference type="Pfam" id="PF04452"/>
    </source>
</evidence>
<gene>
    <name evidence="15" type="ORF">SAMN06265795_10575</name>
</gene>
<dbReference type="Pfam" id="PF04452">
    <property type="entry name" value="Methyltrans_RNA"/>
    <property type="match status" value="1"/>
</dbReference>
<dbReference type="NCBIfam" id="NF008692">
    <property type="entry name" value="PRK11713.1-5"/>
    <property type="match status" value="1"/>
</dbReference>
<comment type="similarity">
    <text evidence="2 12">Belongs to the RNA methyltransferase RsmE family.</text>
</comment>
<evidence type="ECO:0000313" key="15">
    <source>
        <dbReference type="EMBL" id="SNS69619.1"/>
    </source>
</evidence>
<evidence type="ECO:0000313" key="16">
    <source>
        <dbReference type="Proteomes" id="UP000198284"/>
    </source>
</evidence>
<dbReference type="InterPro" id="IPR029028">
    <property type="entry name" value="Alpha/beta_knot_MTases"/>
</dbReference>